<name>A0A6J7VRH6_9ZZZZ</name>
<feature type="region of interest" description="Disordered" evidence="1">
    <location>
        <begin position="48"/>
        <end position="68"/>
    </location>
</feature>
<reference evidence="2" key="1">
    <citation type="submission" date="2020-05" db="EMBL/GenBank/DDBJ databases">
        <authorList>
            <person name="Chiriac C."/>
            <person name="Salcher M."/>
            <person name="Ghai R."/>
            <person name="Kavagutti S V."/>
        </authorList>
    </citation>
    <scope>NUCLEOTIDE SEQUENCE</scope>
</reference>
<accession>A0A6J7VRH6</accession>
<protein>
    <submittedName>
        <fullName evidence="2">Unannotated protein</fullName>
    </submittedName>
</protein>
<evidence type="ECO:0000313" key="2">
    <source>
        <dbReference type="EMBL" id="CAB5108048.1"/>
    </source>
</evidence>
<organism evidence="2">
    <name type="scientific">freshwater metagenome</name>
    <dbReference type="NCBI Taxonomy" id="449393"/>
    <lineage>
        <taxon>unclassified sequences</taxon>
        <taxon>metagenomes</taxon>
        <taxon>ecological metagenomes</taxon>
    </lineage>
</organism>
<evidence type="ECO:0000256" key="1">
    <source>
        <dbReference type="SAM" id="MobiDB-lite"/>
    </source>
</evidence>
<proteinExistence type="predicted"/>
<dbReference type="AlphaFoldDB" id="A0A6J7VRH6"/>
<gene>
    <name evidence="2" type="ORF">UFOPK4420_00338</name>
</gene>
<dbReference type="EMBL" id="CAFBRU010000024">
    <property type="protein sequence ID" value="CAB5108048.1"/>
    <property type="molecule type" value="Genomic_DNA"/>
</dbReference>
<feature type="compositionally biased region" description="Low complexity" evidence="1">
    <location>
        <begin position="51"/>
        <end position="68"/>
    </location>
</feature>
<sequence length="68" mass="7068">MASLSLIFAKNLLPRPAPSEAPLTIPAISTKETEAGRIFSDSNILARTARRSSGTPTTPTLGSMVAKG</sequence>